<name>A0A0G1KKX4_9BACT</name>
<dbReference type="Proteomes" id="UP000033915">
    <property type="component" value="Unassembled WGS sequence"/>
</dbReference>
<organism evidence="1 2">
    <name type="scientific">Candidatus Giovannonibacteria bacterium GW2011_GWC2_44_9</name>
    <dbReference type="NCBI Taxonomy" id="1618658"/>
    <lineage>
        <taxon>Bacteria</taxon>
        <taxon>Candidatus Giovannoniibacteriota</taxon>
    </lineage>
</organism>
<dbReference type="AlphaFoldDB" id="A0A0G1KKX4"/>
<comment type="caution">
    <text evidence="1">The sequence shown here is derived from an EMBL/GenBank/DDBJ whole genome shotgun (WGS) entry which is preliminary data.</text>
</comment>
<protein>
    <submittedName>
        <fullName evidence="1">Uncharacterized protein</fullName>
    </submittedName>
</protein>
<accession>A0A0G1KKX4</accession>
<evidence type="ECO:0000313" key="1">
    <source>
        <dbReference type="EMBL" id="KKT84381.1"/>
    </source>
</evidence>
<proteinExistence type="predicted"/>
<feature type="non-terminal residue" evidence="1">
    <location>
        <position position="1"/>
    </location>
</feature>
<reference evidence="1 2" key="1">
    <citation type="journal article" date="2015" name="Nature">
        <title>rRNA introns, odd ribosomes, and small enigmatic genomes across a large radiation of phyla.</title>
        <authorList>
            <person name="Brown C.T."/>
            <person name="Hug L.A."/>
            <person name="Thomas B.C."/>
            <person name="Sharon I."/>
            <person name="Castelle C.J."/>
            <person name="Singh A."/>
            <person name="Wilkins M.J."/>
            <person name="Williams K.H."/>
            <person name="Banfield J.F."/>
        </authorList>
    </citation>
    <scope>NUCLEOTIDE SEQUENCE [LARGE SCALE GENOMIC DNA]</scope>
</reference>
<dbReference type="EMBL" id="LCJT01000002">
    <property type="protein sequence ID" value="KKT84381.1"/>
    <property type="molecule type" value="Genomic_DNA"/>
</dbReference>
<sequence length="80" mass="8955">KIKKCFSLIPEMSSIPIQINPKMMAPPRLGLKNTKMDTKSTLLNSTGLTVVGKNHTGKRKTKAMRHHCADLYKTSFDIVI</sequence>
<evidence type="ECO:0000313" key="2">
    <source>
        <dbReference type="Proteomes" id="UP000033915"/>
    </source>
</evidence>
<gene>
    <name evidence="1" type="ORF">UW81_C0002G0001</name>
</gene>